<comment type="caution">
    <text evidence="2">The sequence shown here is derived from an EMBL/GenBank/DDBJ whole genome shotgun (WGS) entry which is preliminary data.</text>
</comment>
<evidence type="ECO:0000256" key="1">
    <source>
        <dbReference type="SAM" id="MobiDB-lite"/>
    </source>
</evidence>
<dbReference type="AlphaFoldDB" id="A0A433QZ09"/>
<keyword evidence="3" id="KW-1185">Reference proteome</keyword>
<feature type="compositionally biased region" description="Polar residues" evidence="1">
    <location>
        <begin position="577"/>
        <end position="587"/>
    </location>
</feature>
<dbReference type="EMBL" id="RBNJ01000264">
    <property type="protein sequence ID" value="RUS34981.1"/>
    <property type="molecule type" value="Genomic_DNA"/>
</dbReference>
<evidence type="ECO:0000313" key="3">
    <source>
        <dbReference type="Proteomes" id="UP000274822"/>
    </source>
</evidence>
<feature type="region of interest" description="Disordered" evidence="1">
    <location>
        <begin position="458"/>
        <end position="481"/>
    </location>
</feature>
<feature type="region of interest" description="Disordered" evidence="1">
    <location>
        <begin position="556"/>
        <end position="600"/>
    </location>
</feature>
<proteinExistence type="predicted"/>
<organism evidence="2 3">
    <name type="scientific">Jimgerdemannia flammicorona</name>
    <dbReference type="NCBI Taxonomy" id="994334"/>
    <lineage>
        <taxon>Eukaryota</taxon>
        <taxon>Fungi</taxon>
        <taxon>Fungi incertae sedis</taxon>
        <taxon>Mucoromycota</taxon>
        <taxon>Mucoromycotina</taxon>
        <taxon>Endogonomycetes</taxon>
        <taxon>Endogonales</taxon>
        <taxon>Endogonaceae</taxon>
        <taxon>Jimgerdemannia</taxon>
    </lineage>
</organism>
<sequence>MASHSLTQSIPARIPFEREIDVGRLNDDDLSAGWEHTAVLDAAQGAGAQARAVGDNIDTREHDVANVLDQTAVDRAAQGSEGAEEVGEKIEYKKETTRARRNDVLVCILVCIDDPDASLSRIALAVVPKLPVCHNIQLFRGDDSDQYIGMNVRSNHKMSDRKRFGSYTPLSDVVLVGVASPVRAGPANHQKVIATICRRVPGRGVVFVKLAREVARDDRDLEAPLLQYQSGGQANHAGSDDDGLLSHGWYVRRRGSWRRGLSSRGLRSGRGFTYTKHYENGLTTPIALAEIDIFVHMVTGKFGPTNQIMKRRADPSEYCKGFCIYCIPKGKPELIGGSARPKTRRLLSQQRIYVIRVLAAFLHSFYTRTKSDMVKKHKLTPDDLECSEGGIHGTSPLQFQALSHDSRHLQNDLVLPLHPHFRALLRLFLVRCGTYPSLFTVLLYSASIKVGLFRKVRHSTHQPPPLPTPQRDPERDGFGGWGKAHGKRPCVKCAMTYQEAKSQLSVMTDDEKQRVWNETYGEQTVYLTRAQEHQQQHLEVVASHHDAQQLNDAYAQTHDGHQRRQSASGPTPPYPRTQMQQDPQYSRSPPGHLAPPSYNP</sequence>
<protein>
    <submittedName>
        <fullName evidence="2">Uncharacterized protein</fullName>
    </submittedName>
</protein>
<name>A0A433QZ09_9FUNG</name>
<reference evidence="2 3" key="1">
    <citation type="journal article" date="2018" name="New Phytol.">
        <title>Phylogenomics of Endogonaceae and evolution of mycorrhizas within Mucoromycota.</title>
        <authorList>
            <person name="Chang Y."/>
            <person name="Desiro A."/>
            <person name="Na H."/>
            <person name="Sandor L."/>
            <person name="Lipzen A."/>
            <person name="Clum A."/>
            <person name="Barry K."/>
            <person name="Grigoriev I.V."/>
            <person name="Martin F.M."/>
            <person name="Stajich J.E."/>
            <person name="Smith M.E."/>
            <person name="Bonito G."/>
            <person name="Spatafora J.W."/>
        </authorList>
    </citation>
    <scope>NUCLEOTIDE SEQUENCE [LARGE SCALE GENOMIC DNA]</scope>
    <source>
        <strain evidence="2 3">AD002</strain>
    </source>
</reference>
<dbReference type="Proteomes" id="UP000274822">
    <property type="component" value="Unassembled WGS sequence"/>
</dbReference>
<gene>
    <name evidence="2" type="ORF">BC938DRAFT_477154</name>
</gene>
<accession>A0A433QZ09</accession>
<evidence type="ECO:0000313" key="2">
    <source>
        <dbReference type="EMBL" id="RUS34981.1"/>
    </source>
</evidence>